<dbReference type="CDD" id="cd00082">
    <property type="entry name" value="HisKA"/>
    <property type="match status" value="1"/>
</dbReference>
<dbReference type="InterPro" id="IPR003661">
    <property type="entry name" value="HisK_dim/P_dom"/>
</dbReference>
<dbReference type="InterPro" id="IPR036097">
    <property type="entry name" value="HisK_dim/P_sf"/>
</dbReference>
<keyword evidence="7" id="KW-0067">ATP-binding</keyword>
<dbReference type="Proteomes" id="UP000251341">
    <property type="component" value="Unassembled WGS sequence"/>
</dbReference>
<feature type="transmembrane region" description="Helical" evidence="9">
    <location>
        <begin position="260"/>
        <end position="281"/>
    </location>
</feature>
<feature type="transmembrane region" description="Helical" evidence="9">
    <location>
        <begin position="185"/>
        <end position="209"/>
    </location>
</feature>
<proteinExistence type="predicted"/>
<dbReference type="Pfam" id="PF02518">
    <property type="entry name" value="HATPase_c"/>
    <property type="match status" value="1"/>
</dbReference>
<name>A0A315ENJ6_9BURK</name>
<feature type="transmembrane region" description="Helical" evidence="9">
    <location>
        <begin position="81"/>
        <end position="102"/>
    </location>
</feature>
<keyword evidence="9" id="KW-0472">Membrane</keyword>
<evidence type="ECO:0000256" key="7">
    <source>
        <dbReference type="ARBA" id="ARBA00022840"/>
    </source>
</evidence>
<keyword evidence="8" id="KW-0902">Two-component regulatory system</keyword>
<keyword evidence="12" id="KW-1185">Reference proteome</keyword>
<dbReference type="InterPro" id="IPR003594">
    <property type="entry name" value="HATPase_dom"/>
</dbReference>
<evidence type="ECO:0000256" key="4">
    <source>
        <dbReference type="ARBA" id="ARBA00022679"/>
    </source>
</evidence>
<evidence type="ECO:0000256" key="8">
    <source>
        <dbReference type="ARBA" id="ARBA00023012"/>
    </source>
</evidence>
<dbReference type="EC" id="2.7.13.3" evidence="2"/>
<evidence type="ECO:0000256" key="3">
    <source>
        <dbReference type="ARBA" id="ARBA00022553"/>
    </source>
</evidence>
<organism evidence="11 12">
    <name type="scientific">Limnohabitans curvus</name>
    <dbReference type="NCBI Taxonomy" id="323423"/>
    <lineage>
        <taxon>Bacteria</taxon>
        <taxon>Pseudomonadati</taxon>
        <taxon>Pseudomonadota</taxon>
        <taxon>Betaproteobacteria</taxon>
        <taxon>Burkholderiales</taxon>
        <taxon>Comamonadaceae</taxon>
        <taxon>Limnohabitans</taxon>
    </lineage>
</organism>
<dbReference type="PANTHER" id="PTHR43065">
    <property type="entry name" value="SENSOR HISTIDINE KINASE"/>
    <property type="match status" value="1"/>
</dbReference>
<evidence type="ECO:0000256" key="1">
    <source>
        <dbReference type="ARBA" id="ARBA00000085"/>
    </source>
</evidence>
<keyword evidence="9" id="KW-1133">Transmembrane helix</keyword>
<feature type="transmembrane region" description="Helical" evidence="9">
    <location>
        <begin position="114"/>
        <end position="134"/>
    </location>
</feature>
<dbReference type="PANTHER" id="PTHR43065:SF10">
    <property type="entry name" value="PEROXIDE STRESS-ACTIVATED HISTIDINE KINASE MAK3"/>
    <property type="match status" value="1"/>
</dbReference>
<feature type="transmembrane region" description="Helical" evidence="9">
    <location>
        <begin position="215"/>
        <end position="248"/>
    </location>
</feature>
<accession>A0A315ENJ6</accession>
<protein>
    <recommendedName>
        <fullName evidence="2">histidine kinase</fullName>
        <ecNumber evidence="2">2.7.13.3</ecNumber>
    </recommendedName>
</protein>
<feature type="domain" description="Histidine kinase" evidence="10">
    <location>
        <begin position="306"/>
        <end position="521"/>
    </location>
</feature>
<keyword evidence="9" id="KW-0812">Transmembrane</keyword>
<keyword evidence="4" id="KW-0808">Transferase</keyword>
<dbReference type="SMART" id="SM00388">
    <property type="entry name" value="HisKA"/>
    <property type="match status" value="1"/>
</dbReference>
<dbReference type="InterPro" id="IPR036890">
    <property type="entry name" value="HATPase_C_sf"/>
</dbReference>
<evidence type="ECO:0000256" key="9">
    <source>
        <dbReference type="SAM" id="Phobius"/>
    </source>
</evidence>
<dbReference type="SUPFAM" id="SSF47384">
    <property type="entry name" value="Homodimeric domain of signal transducing histidine kinase"/>
    <property type="match status" value="1"/>
</dbReference>
<dbReference type="RefSeq" id="WP_108401744.1">
    <property type="nucleotide sequence ID" value="NZ_NESP01000001.1"/>
</dbReference>
<feature type="transmembrane region" description="Helical" evidence="9">
    <location>
        <begin position="6"/>
        <end position="29"/>
    </location>
</feature>
<keyword evidence="5" id="KW-0547">Nucleotide-binding</keyword>
<evidence type="ECO:0000313" key="12">
    <source>
        <dbReference type="Proteomes" id="UP000251341"/>
    </source>
</evidence>
<evidence type="ECO:0000313" key="11">
    <source>
        <dbReference type="EMBL" id="PUE58789.1"/>
    </source>
</evidence>
<evidence type="ECO:0000259" key="10">
    <source>
        <dbReference type="PROSITE" id="PS50109"/>
    </source>
</evidence>
<dbReference type="SMART" id="SM00387">
    <property type="entry name" value="HATPase_c"/>
    <property type="match status" value="1"/>
</dbReference>
<dbReference type="InterPro" id="IPR004358">
    <property type="entry name" value="Sig_transdc_His_kin-like_C"/>
</dbReference>
<dbReference type="GO" id="GO:0005524">
    <property type="term" value="F:ATP binding"/>
    <property type="evidence" value="ECO:0007669"/>
    <property type="project" value="UniProtKB-KW"/>
</dbReference>
<keyword evidence="6" id="KW-0418">Kinase</keyword>
<comment type="catalytic activity">
    <reaction evidence="1">
        <text>ATP + protein L-histidine = ADP + protein N-phospho-L-histidine.</text>
        <dbReference type="EC" id="2.7.13.3"/>
    </reaction>
</comment>
<dbReference type="AlphaFoldDB" id="A0A315ENJ6"/>
<evidence type="ECO:0000256" key="5">
    <source>
        <dbReference type="ARBA" id="ARBA00022741"/>
    </source>
</evidence>
<feature type="transmembrane region" description="Helical" evidence="9">
    <location>
        <begin position="154"/>
        <end position="173"/>
    </location>
</feature>
<dbReference type="PROSITE" id="PS50109">
    <property type="entry name" value="HIS_KIN"/>
    <property type="match status" value="1"/>
</dbReference>
<dbReference type="Gene3D" id="3.30.565.10">
    <property type="entry name" value="Histidine kinase-like ATPase, C-terminal domain"/>
    <property type="match status" value="1"/>
</dbReference>
<dbReference type="EMBL" id="NESP01000001">
    <property type="protein sequence ID" value="PUE58789.1"/>
    <property type="molecule type" value="Genomic_DNA"/>
</dbReference>
<dbReference type="InterPro" id="IPR005467">
    <property type="entry name" value="His_kinase_dom"/>
</dbReference>
<gene>
    <name evidence="11" type="ORF">B9Z44_03785</name>
</gene>
<reference evidence="11 12" key="1">
    <citation type="submission" date="2017-04" db="EMBL/GenBank/DDBJ databases">
        <title>Unexpected and diverse lifestyles within the genus Limnohabitans.</title>
        <authorList>
            <person name="Kasalicky V."/>
            <person name="Mehrshad M."/>
            <person name="Andrei S.-A."/>
            <person name="Salcher M."/>
            <person name="Kratochvilova H."/>
            <person name="Simek K."/>
            <person name="Ghai R."/>
        </authorList>
    </citation>
    <scope>NUCLEOTIDE SEQUENCE [LARGE SCALE GENOMIC DNA]</scope>
    <source>
        <strain evidence="11 12">MWH-C5</strain>
    </source>
</reference>
<keyword evidence="3" id="KW-0597">Phosphoprotein</keyword>
<dbReference type="Gene3D" id="1.10.287.130">
    <property type="match status" value="1"/>
</dbReference>
<dbReference type="GO" id="GO:0000155">
    <property type="term" value="F:phosphorelay sensor kinase activity"/>
    <property type="evidence" value="ECO:0007669"/>
    <property type="project" value="InterPro"/>
</dbReference>
<evidence type="ECO:0000256" key="6">
    <source>
        <dbReference type="ARBA" id="ARBA00022777"/>
    </source>
</evidence>
<dbReference type="PRINTS" id="PR00344">
    <property type="entry name" value="BCTRLSENSOR"/>
</dbReference>
<dbReference type="SUPFAM" id="SSF55874">
    <property type="entry name" value="ATPase domain of HSP90 chaperone/DNA topoisomerase II/histidine kinase"/>
    <property type="match status" value="1"/>
</dbReference>
<sequence>MLNFKKIAIALVFSCLFFAVDKLSYIYPIGDLNITPWNPPAALEVLFLFWAGNSWMTWVYLTLGLSDSLVRGTLFLSPAVVLGNAVLVTCYAAIALTLRWTLAGRTALRNRHDVFLLGAVILCGALFTAMAYVGTQTWIGVLSTHDFLGAVHRFFIGDLLGLMVLLPLFFVAADKRRHMQYLQMFRSVLFWVLMLGLAICLWLIFSLPIEDQMKYFFSLFFVLGLIAATYSLPGATLVAALIQLPLVFSATRVGVQPADLMDMQIVMLSLSLTGLIIGTVVDERLRTEERLRDSLQLVAAGELAGSLAHELHQPMSALSAYAESALMLTELQKEKMTDAQQTQLVTMLRNVVNEALRATDIVRGLRSYFISGASSLQDTSVTHLVDECVARFAHKAAKADVALVTVYTHHEDHVLVDRVQISTALGNLLKNAIDASPSGAQVTVRVNADEKQMLSIRVIDQGTLLDADAADQVFRPFYSKKKDGLGLGLSVSRSLVENNGGVLRYQAHPEKCFQILLPLGDCVDE</sequence>
<comment type="caution">
    <text evidence="11">The sequence shown here is derived from an EMBL/GenBank/DDBJ whole genome shotgun (WGS) entry which is preliminary data.</text>
</comment>
<evidence type="ECO:0000256" key="2">
    <source>
        <dbReference type="ARBA" id="ARBA00012438"/>
    </source>
</evidence>